<sequence>MDRMLTNKDLGPHIGGFPIVLGATAQKHRYLGSTGVYTYKFPNLKWGEETHQSIEEVYSGEGHFQMSVLPPDVSDIPVVGICLLQARMGYVYSPIKNERAFRVPLADAAEPWEGNEQDMYAVLRRTVADHVASVNGRSVDVDASRLPGG</sequence>
<dbReference type="Proteomes" id="UP000481252">
    <property type="component" value="Unassembled WGS sequence"/>
</dbReference>
<proteinExistence type="predicted"/>
<dbReference type="RefSeq" id="WP_165121019.1">
    <property type="nucleotide sequence ID" value="NZ_JAAKZG010000017.1"/>
</dbReference>
<gene>
    <name evidence="1" type="ORF">G6N74_26645</name>
</gene>
<accession>A0A7C9VBF2</accession>
<keyword evidence="2" id="KW-1185">Reference proteome</keyword>
<evidence type="ECO:0000313" key="1">
    <source>
        <dbReference type="EMBL" id="NGN44643.1"/>
    </source>
</evidence>
<comment type="caution">
    <text evidence="1">The sequence shown here is derived from an EMBL/GenBank/DDBJ whole genome shotgun (WGS) entry which is preliminary data.</text>
</comment>
<evidence type="ECO:0000313" key="2">
    <source>
        <dbReference type="Proteomes" id="UP000481252"/>
    </source>
</evidence>
<dbReference type="AlphaFoldDB" id="A0A7C9VBF2"/>
<dbReference type="EMBL" id="JAAKZG010000017">
    <property type="protein sequence ID" value="NGN44643.1"/>
    <property type="molecule type" value="Genomic_DNA"/>
</dbReference>
<protein>
    <submittedName>
        <fullName evidence="1">Uncharacterized protein</fullName>
    </submittedName>
</protein>
<reference evidence="1 2" key="1">
    <citation type="submission" date="2020-02" db="EMBL/GenBank/DDBJ databases">
        <title>Genome sequence of the type strain CGMCC 1.15528 of Mesorhizobium zhangyense.</title>
        <authorList>
            <person name="Gao J."/>
            <person name="Sun J."/>
        </authorList>
    </citation>
    <scope>NUCLEOTIDE SEQUENCE [LARGE SCALE GENOMIC DNA]</scope>
    <source>
        <strain evidence="1 2">CGMCC 1.15528</strain>
    </source>
</reference>
<name>A0A7C9VBF2_9HYPH</name>
<organism evidence="1 2">
    <name type="scientific">Mesorhizobium zhangyense</name>
    <dbReference type="NCBI Taxonomy" id="1776730"/>
    <lineage>
        <taxon>Bacteria</taxon>
        <taxon>Pseudomonadati</taxon>
        <taxon>Pseudomonadota</taxon>
        <taxon>Alphaproteobacteria</taxon>
        <taxon>Hyphomicrobiales</taxon>
        <taxon>Phyllobacteriaceae</taxon>
        <taxon>Mesorhizobium</taxon>
    </lineage>
</organism>